<organism evidence="3 4">
    <name type="scientific">Glycomyces algeriensis</name>
    <dbReference type="NCBI Taxonomy" id="256037"/>
    <lineage>
        <taxon>Bacteria</taxon>
        <taxon>Bacillati</taxon>
        <taxon>Actinomycetota</taxon>
        <taxon>Actinomycetes</taxon>
        <taxon>Glycomycetales</taxon>
        <taxon>Glycomycetaceae</taxon>
        <taxon>Glycomyces</taxon>
    </lineage>
</organism>
<dbReference type="RefSeq" id="WP_270115344.1">
    <property type="nucleotide sequence ID" value="NZ_BAAAOL010000003.1"/>
</dbReference>
<reference evidence="3" key="1">
    <citation type="submission" date="2022-12" db="EMBL/GenBank/DDBJ databases">
        <title>Reference genome sequencing for broad-spectrum identification of bacterial and archaeal isolates by mass spectrometry.</title>
        <authorList>
            <person name="Sekiguchi Y."/>
            <person name="Tourlousse D.M."/>
        </authorList>
    </citation>
    <scope>NUCLEOTIDE SEQUENCE</scope>
    <source>
        <strain evidence="3">LLR39Z86</strain>
    </source>
</reference>
<protein>
    <submittedName>
        <fullName evidence="3">Uncharacterized protein</fullName>
    </submittedName>
</protein>
<keyword evidence="4" id="KW-1185">Reference proteome</keyword>
<feature type="compositionally biased region" description="Acidic residues" evidence="1">
    <location>
        <begin position="73"/>
        <end position="86"/>
    </location>
</feature>
<accession>A0A9W6G798</accession>
<evidence type="ECO:0000313" key="4">
    <source>
        <dbReference type="Proteomes" id="UP001144313"/>
    </source>
</evidence>
<keyword evidence="2" id="KW-0812">Transmembrane</keyword>
<gene>
    <name evidence="3" type="ORF">GALLR39Z86_15450</name>
</gene>
<feature type="transmembrane region" description="Helical" evidence="2">
    <location>
        <begin position="119"/>
        <end position="138"/>
    </location>
</feature>
<proteinExistence type="predicted"/>
<evidence type="ECO:0000313" key="3">
    <source>
        <dbReference type="EMBL" id="GLI41695.1"/>
    </source>
</evidence>
<name>A0A9W6G798_9ACTN</name>
<dbReference type="AlphaFoldDB" id="A0A9W6G798"/>
<evidence type="ECO:0000256" key="2">
    <source>
        <dbReference type="SAM" id="Phobius"/>
    </source>
</evidence>
<keyword evidence="2" id="KW-1133">Transmembrane helix</keyword>
<evidence type="ECO:0000256" key="1">
    <source>
        <dbReference type="SAM" id="MobiDB-lite"/>
    </source>
</evidence>
<dbReference type="Proteomes" id="UP001144313">
    <property type="component" value="Unassembled WGS sequence"/>
</dbReference>
<comment type="caution">
    <text evidence="3">The sequence shown here is derived from an EMBL/GenBank/DDBJ whole genome shotgun (WGS) entry which is preliminary data.</text>
</comment>
<keyword evidence="2" id="KW-0472">Membrane</keyword>
<sequence length="148" mass="14733">MRKFRLSRLVLAATVIGVAGLFSLPAILGSLTATGAATESHSAISHVDWSNVDETYPFPSGTPTPGPSYDGDGTSDTDGGDADGDGTPDPPTDGGASPETRPIDGGSSGSGGGLLGLDLPVQAAMSVGLLALAFLALLPGRKMPADLR</sequence>
<feature type="region of interest" description="Disordered" evidence="1">
    <location>
        <begin position="44"/>
        <end position="112"/>
    </location>
</feature>
<dbReference type="EMBL" id="BSDT01000001">
    <property type="protein sequence ID" value="GLI41695.1"/>
    <property type="molecule type" value="Genomic_DNA"/>
</dbReference>